<dbReference type="Pfam" id="PF00069">
    <property type="entry name" value="Pkinase"/>
    <property type="match status" value="1"/>
</dbReference>
<evidence type="ECO:0000256" key="2">
    <source>
        <dbReference type="ARBA" id="ARBA00022840"/>
    </source>
</evidence>
<keyword evidence="1 3" id="KW-0547">Nucleotide-binding</keyword>
<dbReference type="InterPro" id="IPR029069">
    <property type="entry name" value="HotDog_dom_sf"/>
</dbReference>
<keyword evidence="4" id="KW-0808">Transferase</keyword>
<evidence type="ECO:0000313" key="8">
    <source>
        <dbReference type="Proteomes" id="UP001642484"/>
    </source>
</evidence>
<dbReference type="InterPro" id="IPR011009">
    <property type="entry name" value="Kinase-like_dom_sf"/>
</dbReference>
<dbReference type="CDD" id="cd03443">
    <property type="entry name" value="PaaI_thioesterase"/>
    <property type="match status" value="1"/>
</dbReference>
<keyword evidence="4" id="KW-0723">Serine/threonine-protein kinase</keyword>
<comment type="similarity">
    <text evidence="4">Belongs to the protein kinase superfamily.</text>
</comment>
<feature type="binding site" evidence="3">
    <location>
        <position position="50"/>
    </location>
    <ligand>
        <name>ATP</name>
        <dbReference type="ChEBI" id="CHEBI:30616"/>
    </ligand>
</feature>
<dbReference type="InterPro" id="IPR008271">
    <property type="entry name" value="Ser/Thr_kinase_AS"/>
</dbReference>
<keyword evidence="4" id="KW-0418">Kinase</keyword>
<dbReference type="PROSITE" id="PS00107">
    <property type="entry name" value="PROTEIN_KINASE_ATP"/>
    <property type="match status" value="1"/>
</dbReference>
<sequence>MSRRKAPYERIDRDVARRYELISRIGRGCYGVVFEVMLRDPTKFEKFAMKKILYAFNNATDAQRTYREISYLMEFGSHTNILYVHDVLVSADDKHLYLVTDLMESDLCKAIKCNCLTEVHKPLIAHQILRALKYIHSAGVMHRDLKPGNILLDRSGQEPGMAAPSFQAPDVARSPRTPMAAKPKAGLALSASIYAGWQLHQAIRAEEDPWQHHLGQDAQLLELERHKLLHGRQDKQFIWQTCTGPGKIEECKIYRCARGEVDREVSLDAPEVLEGKTRICAVLHVGHELNGHPGLLHGGFTSAILDDFTGLATWMEKDAQDLGQDAKIFTAHLDLSYRRPLPANSEYLVEVCVDRVERQKKVFLTAAIYDRSGHACVKARVLYIVKKAAPKP</sequence>
<evidence type="ECO:0000313" key="7">
    <source>
        <dbReference type="EMBL" id="CAK9087895.1"/>
    </source>
</evidence>
<keyword evidence="2 3" id="KW-0067">ATP-binding</keyword>
<evidence type="ECO:0000259" key="6">
    <source>
        <dbReference type="PROSITE" id="PS50011"/>
    </source>
</evidence>
<evidence type="ECO:0000256" key="5">
    <source>
        <dbReference type="SAM" id="MobiDB-lite"/>
    </source>
</evidence>
<evidence type="ECO:0000256" key="4">
    <source>
        <dbReference type="RuleBase" id="RU000304"/>
    </source>
</evidence>
<dbReference type="Gene3D" id="3.30.200.20">
    <property type="entry name" value="Phosphorylase Kinase, domain 1"/>
    <property type="match status" value="1"/>
</dbReference>
<name>A0ABP0QKC1_9DINO</name>
<proteinExistence type="inferred from homology"/>
<dbReference type="Proteomes" id="UP001642484">
    <property type="component" value="Unassembled WGS sequence"/>
</dbReference>
<dbReference type="PANTHER" id="PTHR24055">
    <property type="entry name" value="MITOGEN-ACTIVATED PROTEIN KINASE"/>
    <property type="match status" value="1"/>
</dbReference>
<protein>
    <recommendedName>
        <fullName evidence="6">Protein kinase domain-containing protein</fullName>
    </recommendedName>
</protein>
<gene>
    <name evidence="7" type="ORF">CCMP2556_LOCUS42444</name>
</gene>
<feature type="domain" description="Protein kinase" evidence="6">
    <location>
        <begin position="19"/>
        <end position="392"/>
    </location>
</feature>
<dbReference type="SUPFAM" id="SSF56112">
    <property type="entry name" value="Protein kinase-like (PK-like)"/>
    <property type="match status" value="1"/>
</dbReference>
<dbReference type="InterPro" id="IPR050117">
    <property type="entry name" value="MAPK"/>
</dbReference>
<dbReference type="InterPro" id="IPR000719">
    <property type="entry name" value="Prot_kinase_dom"/>
</dbReference>
<keyword evidence="8" id="KW-1185">Reference proteome</keyword>
<feature type="region of interest" description="Disordered" evidence="5">
    <location>
        <begin position="157"/>
        <end position="179"/>
    </location>
</feature>
<dbReference type="PROSITE" id="PS50011">
    <property type="entry name" value="PROTEIN_KINASE_DOM"/>
    <property type="match status" value="1"/>
</dbReference>
<evidence type="ECO:0000256" key="3">
    <source>
        <dbReference type="PROSITE-ProRule" id="PRU10141"/>
    </source>
</evidence>
<reference evidence="7 8" key="1">
    <citation type="submission" date="2024-02" db="EMBL/GenBank/DDBJ databases">
        <authorList>
            <person name="Chen Y."/>
            <person name="Shah S."/>
            <person name="Dougan E. K."/>
            <person name="Thang M."/>
            <person name="Chan C."/>
        </authorList>
    </citation>
    <scope>NUCLEOTIDE SEQUENCE [LARGE SCALE GENOMIC DNA]</scope>
</reference>
<dbReference type="InterPro" id="IPR017441">
    <property type="entry name" value="Protein_kinase_ATP_BS"/>
</dbReference>
<dbReference type="EMBL" id="CAXAMN010024583">
    <property type="protein sequence ID" value="CAK9087895.1"/>
    <property type="molecule type" value="Genomic_DNA"/>
</dbReference>
<dbReference type="PROSITE" id="PS00108">
    <property type="entry name" value="PROTEIN_KINASE_ST"/>
    <property type="match status" value="1"/>
</dbReference>
<dbReference type="SUPFAM" id="SSF54637">
    <property type="entry name" value="Thioesterase/thiol ester dehydrase-isomerase"/>
    <property type="match status" value="1"/>
</dbReference>
<organism evidence="7 8">
    <name type="scientific">Durusdinium trenchii</name>
    <dbReference type="NCBI Taxonomy" id="1381693"/>
    <lineage>
        <taxon>Eukaryota</taxon>
        <taxon>Sar</taxon>
        <taxon>Alveolata</taxon>
        <taxon>Dinophyceae</taxon>
        <taxon>Suessiales</taxon>
        <taxon>Symbiodiniaceae</taxon>
        <taxon>Durusdinium</taxon>
    </lineage>
</organism>
<dbReference type="Gene3D" id="1.10.510.10">
    <property type="entry name" value="Transferase(Phosphotransferase) domain 1"/>
    <property type="match status" value="1"/>
</dbReference>
<dbReference type="Gene3D" id="3.10.129.10">
    <property type="entry name" value="Hotdog Thioesterase"/>
    <property type="match status" value="1"/>
</dbReference>
<evidence type="ECO:0000256" key="1">
    <source>
        <dbReference type="ARBA" id="ARBA00022741"/>
    </source>
</evidence>
<dbReference type="SMART" id="SM00220">
    <property type="entry name" value="S_TKc"/>
    <property type="match status" value="1"/>
</dbReference>
<comment type="caution">
    <text evidence="7">The sequence shown here is derived from an EMBL/GenBank/DDBJ whole genome shotgun (WGS) entry which is preliminary data.</text>
</comment>
<accession>A0ABP0QKC1</accession>